<dbReference type="PANTHER" id="PTHR22760">
    <property type="entry name" value="GLYCOSYLTRANSFERASE"/>
    <property type="match status" value="1"/>
</dbReference>
<evidence type="ECO:0000256" key="8">
    <source>
        <dbReference type="ARBA" id="ARBA00022989"/>
    </source>
</evidence>
<keyword evidence="7 10" id="KW-0256">Endoplasmic reticulum</keyword>
<reference evidence="11 12" key="1">
    <citation type="submission" date="2024-02" db="EMBL/GenBank/DDBJ databases">
        <authorList>
            <person name="Chen Y."/>
            <person name="Shah S."/>
            <person name="Dougan E. K."/>
            <person name="Thang M."/>
            <person name="Chan C."/>
        </authorList>
    </citation>
    <scope>NUCLEOTIDE SEQUENCE [LARGE SCALE GENOMIC DNA]</scope>
</reference>
<comment type="similarity">
    <text evidence="3 10">Belongs to the glycosyltransferase 22 family.</text>
</comment>
<feature type="transmembrane region" description="Helical" evidence="10">
    <location>
        <begin position="262"/>
        <end position="282"/>
    </location>
</feature>
<keyword evidence="5" id="KW-0808">Transferase</keyword>
<protein>
    <recommendedName>
        <fullName evidence="10">Mannosyltransferase</fullName>
        <ecNumber evidence="10">2.4.1.-</ecNumber>
    </recommendedName>
</protein>
<dbReference type="PANTHER" id="PTHR22760:SF2">
    <property type="entry name" value="ALPHA-1,2-MANNOSYLTRANSFERASE ALG9"/>
    <property type="match status" value="1"/>
</dbReference>
<dbReference type="EMBL" id="CAXAMN010020668">
    <property type="protein sequence ID" value="CAK9056443.1"/>
    <property type="molecule type" value="Genomic_DNA"/>
</dbReference>
<comment type="pathway">
    <text evidence="2">Protein modification; protein glycosylation.</text>
</comment>
<dbReference type="Proteomes" id="UP001642484">
    <property type="component" value="Unassembled WGS sequence"/>
</dbReference>
<evidence type="ECO:0000313" key="12">
    <source>
        <dbReference type="Proteomes" id="UP001642484"/>
    </source>
</evidence>
<comment type="caution">
    <text evidence="11">The sequence shown here is derived from an EMBL/GenBank/DDBJ whole genome shotgun (WGS) entry which is preliminary data.</text>
</comment>
<sequence>MQWLQVVLRYAYVELYALPVRLAKVFGLNKVQAFYLLRSTCGSVSALGETLFCDAISRSFGRRVGLLSFGFLAVGSGMFHSSVAVLPSSTCMYAVLLGFAAWLRGSNALALICGSFAVLLGMAVAAPMFVPMGFVALHPDHLGLGRVVAIAAGSVLVFAVLPSLLDWSYYGTQRPLWAMGNHLLYNFGVGGGGAGADLYGTEPWTFYVKNLLLNFNIAALLAAPALACTWRRWQLFVTLLPMYLTLALFFKMAHKEERFLTMTYPHICLAAAVTLDAFLSLVTKVVKSKTVVGLLAFSIMTFYCGVSFSRSAALWHHFKAPLQIYESLYYSNLTSSRAPSGLCVGKEWYRFPSSFFLPEVEATTLPLLWVNSSFDGQLPQPFGPWPRGLWEVPPHMNDRNLREPTRYHEQDKCSLFADLTLKNQAEAPLDIQTWEKMRCEPFLDAEFSSLPWRAFYVPFGMSDGKNKFGNYCIYIRKGATG</sequence>
<keyword evidence="12" id="KW-1185">Reference proteome</keyword>
<evidence type="ECO:0000256" key="6">
    <source>
        <dbReference type="ARBA" id="ARBA00022692"/>
    </source>
</evidence>
<evidence type="ECO:0000256" key="7">
    <source>
        <dbReference type="ARBA" id="ARBA00022824"/>
    </source>
</evidence>
<keyword evidence="4 10" id="KW-0328">Glycosyltransferase</keyword>
<dbReference type="Pfam" id="PF03901">
    <property type="entry name" value="Glyco_transf_22"/>
    <property type="match status" value="1"/>
</dbReference>
<evidence type="ECO:0000256" key="4">
    <source>
        <dbReference type="ARBA" id="ARBA00022676"/>
    </source>
</evidence>
<keyword evidence="6 10" id="KW-0812">Transmembrane</keyword>
<gene>
    <name evidence="11" type="ORF">CCMP2556_LOCUS27969</name>
</gene>
<evidence type="ECO:0000256" key="2">
    <source>
        <dbReference type="ARBA" id="ARBA00004922"/>
    </source>
</evidence>
<keyword evidence="9 10" id="KW-0472">Membrane</keyword>
<feature type="transmembrane region" description="Helical" evidence="10">
    <location>
        <begin position="66"/>
        <end position="96"/>
    </location>
</feature>
<evidence type="ECO:0000256" key="10">
    <source>
        <dbReference type="RuleBase" id="RU363075"/>
    </source>
</evidence>
<dbReference type="EC" id="2.4.1.-" evidence="10"/>
<proteinExistence type="inferred from homology"/>
<evidence type="ECO:0000256" key="3">
    <source>
        <dbReference type="ARBA" id="ARBA00007063"/>
    </source>
</evidence>
<dbReference type="InterPro" id="IPR005599">
    <property type="entry name" value="GPI_mannosylTrfase"/>
</dbReference>
<feature type="transmembrane region" description="Helical" evidence="10">
    <location>
        <begin position="147"/>
        <end position="170"/>
    </location>
</feature>
<evidence type="ECO:0000256" key="9">
    <source>
        <dbReference type="ARBA" id="ARBA00023136"/>
    </source>
</evidence>
<evidence type="ECO:0000256" key="5">
    <source>
        <dbReference type="ARBA" id="ARBA00022679"/>
    </source>
</evidence>
<evidence type="ECO:0000313" key="11">
    <source>
        <dbReference type="EMBL" id="CAK9056443.1"/>
    </source>
</evidence>
<evidence type="ECO:0000256" key="1">
    <source>
        <dbReference type="ARBA" id="ARBA00004477"/>
    </source>
</evidence>
<organism evidence="11 12">
    <name type="scientific">Durusdinium trenchii</name>
    <dbReference type="NCBI Taxonomy" id="1381693"/>
    <lineage>
        <taxon>Eukaryota</taxon>
        <taxon>Sar</taxon>
        <taxon>Alveolata</taxon>
        <taxon>Dinophyceae</taxon>
        <taxon>Suessiales</taxon>
        <taxon>Symbiodiniaceae</taxon>
        <taxon>Durusdinium</taxon>
    </lineage>
</organism>
<feature type="transmembrane region" description="Helical" evidence="10">
    <location>
        <begin position="108"/>
        <end position="135"/>
    </location>
</feature>
<comment type="subcellular location">
    <subcellularLocation>
        <location evidence="1 10">Endoplasmic reticulum membrane</location>
        <topology evidence="1 10">Multi-pass membrane protein</topology>
    </subcellularLocation>
</comment>
<feature type="transmembrane region" description="Helical" evidence="10">
    <location>
        <begin position="294"/>
        <end position="315"/>
    </location>
</feature>
<accession>A0ABP0MY61</accession>
<feature type="transmembrane region" description="Helical" evidence="10">
    <location>
        <begin position="233"/>
        <end position="250"/>
    </location>
</feature>
<feature type="transmembrane region" description="Helical" evidence="10">
    <location>
        <begin position="211"/>
        <end position="227"/>
    </location>
</feature>
<name>A0ABP0MY61_9DINO</name>
<keyword evidence="8 10" id="KW-1133">Transmembrane helix</keyword>